<dbReference type="SUPFAM" id="SSF144122">
    <property type="entry name" value="Tim10-like"/>
    <property type="match status" value="1"/>
</dbReference>
<dbReference type="AlphaFoldDB" id="H2AW37"/>
<dbReference type="Gene3D" id="1.10.287.810">
    <property type="entry name" value="Mitochondrial import inner membrane translocase subunit tim13 like domains"/>
    <property type="match status" value="1"/>
</dbReference>
<evidence type="ECO:0000256" key="4">
    <source>
        <dbReference type="ARBA" id="ARBA00023010"/>
    </source>
</evidence>
<evidence type="ECO:0000256" key="2">
    <source>
        <dbReference type="ARBA" id="ARBA00022792"/>
    </source>
</evidence>
<accession>H2AW37</accession>
<keyword evidence="7" id="KW-0496">Mitochondrion</keyword>
<evidence type="ECO:0000256" key="7">
    <source>
        <dbReference type="RuleBase" id="RU367043"/>
    </source>
</evidence>
<dbReference type="InterPro" id="IPR035427">
    <property type="entry name" value="Tim10-like_dom_sf"/>
</dbReference>
<dbReference type="Proteomes" id="UP000005220">
    <property type="component" value="Chromosome 5"/>
</dbReference>
<evidence type="ECO:0000256" key="6">
    <source>
        <dbReference type="ARBA" id="ARBA00023157"/>
    </source>
</evidence>
<comment type="domain">
    <text evidence="7">The twin CX3C motif contains 4 conserved Cys residues that form 2 disulfide bonds in the mitochondrial intermembrane space.</text>
</comment>
<dbReference type="FunCoup" id="H2AW37">
    <property type="interactions" value="576"/>
</dbReference>
<gene>
    <name evidence="9" type="primary">KAFR0E04370</name>
    <name evidence="9" type="ORF">KAFR_0E04370</name>
</gene>
<comment type="subcellular location">
    <subcellularLocation>
        <location evidence="7">Mitochondrion inner membrane</location>
        <topology evidence="7">Peripheral membrane protein</topology>
        <orientation evidence="7">Intermembrane side</orientation>
    </subcellularLocation>
</comment>
<dbReference type="eggNOG" id="KOG3489">
    <property type="taxonomic scope" value="Eukaryota"/>
</dbReference>
<keyword evidence="5" id="KW-0472">Membrane</keyword>
<keyword evidence="2 7" id="KW-0999">Mitochondrion inner membrane</keyword>
<dbReference type="GeneID" id="13884034"/>
<keyword evidence="6 7" id="KW-1015">Disulfide bond</keyword>
<dbReference type="STRING" id="1071382.H2AW37"/>
<organism evidence="9 10">
    <name type="scientific">Kazachstania africana (strain ATCC 22294 / BCRC 22015 / CBS 2517 / CECT 1963 / NBRC 1671 / NRRL Y-8276)</name>
    <name type="common">Yeast</name>
    <name type="synonym">Kluyveromyces africanus</name>
    <dbReference type="NCBI Taxonomy" id="1071382"/>
    <lineage>
        <taxon>Eukaryota</taxon>
        <taxon>Fungi</taxon>
        <taxon>Dikarya</taxon>
        <taxon>Ascomycota</taxon>
        <taxon>Saccharomycotina</taxon>
        <taxon>Saccharomycetes</taxon>
        <taxon>Saccharomycetales</taxon>
        <taxon>Saccharomycetaceae</taxon>
        <taxon>Kazachstania</taxon>
    </lineage>
</organism>
<dbReference type="GO" id="GO:0045039">
    <property type="term" value="P:protein insertion into mitochondrial inner membrane"/>
    <property type="evidence" value="ECO:0007669"/>
    <property type="project" value="EnsemblFungi"/>
</dbReference>
<dbReference type="GO" id="GO:0042719">
    <property type="term" value="C:mitochondrial intermembrane space chaperone complex"/>
    <property type="evidence" value="ECO:0007669"/>
    <property type="project" value="EnsemblFungi"/>
</dbReference>
<protein>
    <recommendedName>
        <fullName evidence="7">Mitochondrial import inner membrane translocase subunit</fullName>
    </recommendedName>
</protein>
<reference evidence="9 10" key="1">
    <citation type="journal article" date="2011" name="Proc. Natl. Acad. Sci. U.S.A.">
        <title>Evolutionary erosion of yeast sex chromosomes by mating-type switching accidents.</title>
        <authorList>
            <person name="Gordon J.L."/>
            <person name="Armisen D."/>
            <person name="Proux-Wera E."/>
            <person name="Oheigeartaigh S.S."/>
            <person name="Byrne K.P."/>
            <person name="Wolfe K.H."/>
        </authorList>
    </citation>
    <scope>NUCLEOTIDE SEQUENCE [LARGE SCALE GENOMIC DNA]</scope>
    <source>
        <strain evidence="10">ATCC 22294 / BCRC 22015 / CBS 2517 / CECT 1963 / NBRC 1671 / NRRL Y-8276</strain>
    </source>
</reference>
<proteinExistence type="inferred from homology"/>
<dbReference type="HOGENOM" id="CLU_141397_1_0_1"/>
<evidence type="ECO:0000256" key="3">
    <source>
        <dbReference type="ARBA" id="ARBA00022927"/>
    </source>
</evidence>
<evidence type="ECO:0000313" key="9">
    <source>
        <dbReference type="EMBL" id="CCF58587.1"/>
    </source>
</evidence>
<evidence type="ECO:0000313" key="10">
    <source>
        <dbReference type="Proteomes" id="UP000005220"/>
    </source>
</evidence>
<dbReference type="InterPro" id="IPR004217">
    <property type="entry name" value="Tim10-like"/>
</dbReference>
<dbReference type="GO" id="GO:0005743">
    <property type="term" value="C:mitochondrial inner membrane"/>
    <property type="evidence" value="ECO:0007669"/>
    <property type="project" value="UniProtKB-SubCell"/>
</dbReference>
<keyword evidence="3 7" id="KW-0653">Protein transport</keyword>
<keyword evidence="10" id="KW-1185">Reference proteome</keyword>
<dbReference type="RefSeq" id="XP_003957722.1">
    <property type="nucleotide sequence ID" value="XM_003957673.1"/>
</dbReference>
<evidence type="ECO:0000256" key="5">
    <source>
        <dbReference type="ARBA" id="ARBA00023136"/>
    </source>
</evidence>
<evidence type="ECO:0000256" key="1">
    <source>
        <dbReference type="ARBA" id="ARBA00006720"/>
    </source>
</evidence>
<feature type="domain" description="Tim10-like" evidence="8">
    <location>
        <begin position="28"/>
        <end position="89"/>
    </location>
</feature>
<dbReference type="GO" id="GO:0015031">
    <property type="term" value="P:protein transport"/>
    <property type="evidence" value="ECO:0007669"/>
    <property type="project" value="UniProtKB-KW"/>
</dbReference>
<dbReference type="EMBL" id="HE650825">
    <property type="protein sequence ID" value="CCF58587.1"/>
    <property type="molecule type" value="Genomic_DNA"/>
</dbReference>
<dbReference type="Pfam" id="PF02953">
    <property type="entry name" value="zf-Tim10_DDP"/>
    <property type="match status" value="1"/>
</dbReference>
<keyword evidence="7" id="KW-0813">Transport</keyword>
<dbReference type="KEGG" id="kaf:KAFR_0E04370"/>
<sequence>MSPSNGKFLDSTELSQLDDSSKNEMVTFLDNETSKQKVQMSIHQFTNTCFRNCVASANSSSLSPQEEQCLANCVNNFLDTKIRVVKGLQHVKE</sequence>
<keyword evidence="4 7" id="KW-0811">Translocation</keyword>
<dbReference type="InParanoid" id="H2AW37"/>
<dbReference type="GO" id="GO:0140318">
    <property type="term" value="F:protein transporter activity"/>
    <property type="evidence" value="ECO:0007669"/>
    <property type="project" value="EnsemblFungi"/>
</dbReference>
<keyword evidence="7" id="KW-0143">Chaperone</keyword>
<dbReference type="OrthoDB" id="344165at2759"/>
<comment type="subunit">
    <text evidence="7">Heterohexamer.</text>
</comment>
<evidence type="ECO:0000259" key="8">
    <source>
        <dbReference type="Pfam" id="PF02953"/>
    </source>
</evidence>
<comment type="function">
    <text evidence="7">Mitochondrial intermembrane chaperone that participates in the import and insertion of some multi-pass transmembrane proteins into the mitochondrial inner membrane. Also required for the transfer of beta-barrel precursors from the TOM complex to the sorting and assembly machinery (SAM complex) of the outer membrane. Acts as a chaperone-like protein that protects the hydrophobic precursors from aggregation and guide them through the mitochondrial intermembrane space.</text>
</comment>
<comment type="similarity">
    <text evidence="1 7">Belongs to the small Tim family.</text>
</comment>
<name>H2AW37_KAZAF</name>